<dbReference type="RefSeq" id="WP_136368601.1">
    <property type="nucleotide sequence ID" value="NZ_SSOB01000004.1"/>
</dbReference>
<dbReference type="PRINTS" id="PR00032">
    <property type="entry name" value="HTHARAC"/>
</dbReference>
<keyword evidence="5" id="KW-0805">Transcription regulation</keyword>
<evidence type="ECO:0000313" key="12">
    <source>
        <dbReference type="Proteomes" id="UP000310636"/>
    </source>
</evidence>
<evidence type="ECO:0000256" key="5">
    <source>
        <dbReference type="ARBA" id="ARBA00023015"/>
    </source>
</evidence>
<dbReference type="OrthoDB" id="2517743at2"/>
<dbReference type="Pfam" id="PF02743">
    <property type="entry name" value="dCache_1"/>
    <property type="match status" value="1"/>
</dbReference>
<evidence type="ECO:0000256" key="3">
    <source>
        <dbReference type="ARBA" id="ARBA00022692"/>
    </source>
</evidence>
<evidence type="ECO:0000256" key="2">
    <source>
        <dbReference type="ARBA" id="ARBA00022475"/>
    </source>
</evidence>
<dbReference type="Gene3D" id="1.10.10.60">
    <property type="entry name" value="Homeodomain-like"/>
    <property type="match status" value="2"/>
</dbReference>
<evidence type="ECO:0000256" key="8">
    <source>
        <dbReference type="ARBA" id="ARBA00023163"/>
    </source>
</evidence>
<dbReference type="PROSITE" id="PS01124">
    <property type="entry name" value="HTH_ARAC_FAMILY_2"/>
    <property type="match status" value="1"/>
</dbReference>
<organism evidence="11 12">
    <name type="scientific">Cohnella fermenti</name>
    <dbReference type="NCBI Taxonomy" id="2565925"/>
    <lineage>
        <taxon>Bacteria</taxon>
        <taxon>Bacillati</taxon>
        <taxon>Bacillota</taxon>
        <taxon>Bacilli</taxon>
        <taxon>Bacillales</taxon>
        <taxon>Paenibacillaceae</taxon>
        <taxon>Cohnella</taxon>
    </lineage>
</organism>
<comment type="subcellular location">
    <subcellularLocation>
        <location evidence="1">Cell membrane</location>
        <topology evidence="1">Multi-pass membrane protein</topology>
    </subcellularLocation>
</comment>
<dbReference type="AlphaFoldDB" id="A0A4V3WGF0"/>
<dbReference type="GO" id="GO:0003700">
    <property type="term" value="F:DNA-binding transcription factor activity"/>
    <property type="evidence" value="ECO:0007669"/>
    <property type="project" value="InterPro"/>
</dbReference>
<keyword evidence="2" id="KW-1003">Cell membrane</keyword>
<dbReference type="InterPro" id="IPR041522">
    <property type="entry name" value="CdaR_GGDEF"/>
</dbReference>
<reference evidence="11 12" key="1">
    <citation type="submission" date="2019-04" db="EMBL/GenBank/DDBJ databases">
        <title>Cohnella sp. nov. isolated from preserved vegetables.</title>
        <authorList>
            <person name="Lin S.-Y."/>
            <person name="Hung M.-H."/>
            <person name="Young C.-C."/>
        </authorList>
    </citation>
    <scope>NUCLEOTIDE SEQUENCE [LARGE SCALE GENOMIC DNA]</scope>
    <source>
        <strain evidence="11 12">CC-MHH1044</strain>
    </source>
</reference>
<dbReference type="InterPro" id="IPR020449">
    <property type="entry name" value="Tscrpt_reg_AraC-type_HTH"/>
</dbReference>
<keyword evidence="6" id="KW-0238">DNA-binding</keyword>
<accession>A0A4V3WGF0</accession>
<evidence type="ECO:0000256" key="1">
    <source>
        <dbReference type="ARBA" id="ARBA00004651"/>
    </source>
</evidence>
<dbReference type="CDD" id="cd12912">
    <property type="entry name" value="PDC2_MCP_like"/>
    <property type="match status" value="1"/>
</dbReference>
<name>A0A4V3WGF0_9BACL</name>
<comment type="caution">
    <text evidence="11">The sequence shown here is derived from an EMBL/GenBank/DDBJ whole genome shotgun (WGS) entry which is preliminary data.</text>
</comment>
<proteinExistence type="predicted"/>
<dbReference type="Pfam" id="PF17853">
    <property type="entry name" value="GGDEF_2"/>
    <property type="match status" value="1"/>
</dbReference>
<evidence type="ECO:0000313" key="11">
    <source>
        <dbReference type="EMBL" id="THF83445.1"/>
    </source>
</evidence>
<evidence type="ECO:0000256" key="7">
    <source>
        <dbReference type="ARBA" id="ARBA00023136"/>
    </source>
</evidence>
<evidence type="ECO:0000256" key="4">
    <source>
        <dbReference type="ARBA" id="ARBA00022989"/>
    </source>
</evidence>
<feature type="transmembrane region" description="Helical" evidence="9">
    <location>
        <begin position="294"/>
        <end position="313"/>
    </location>
</feature>
<dbReference type="Gene3D" id="3.30.450.20">
    <property type="entry name" value="PAS domain"/>
    <property type="match status" value="1"/>
</dbReference>
<keyword evidence="7 9" id="KW-0472">Membrane</keyword>
<dbReference type="SUPFAM" id="SSF46689">
    <property type="entry name" value="Homeodomain-like"/>
    <property type="match status" value="2"/>
</dbReference>
<dbReference type="PANTHER" id="PTHR43280:SF10">
    <property type="entry name" value="REGULATORY PROTEIN POCR"/>
    <property type="match status" value="1"/>
</dbReference>
<keyword evidence="4 9" id="KW-1133">Transmembrane helix</keyword>
<keyword evidence="8" id="KW-0804">Transcription</keyword>
<dbReference type="InterPro" id="IPR033479">
    <property type="entry name" value="dCache_1"/>
</dbReference>
<dbReference type="InterPro" id="IPR018060">
    <property type="entry name" value="HTH_AraC"/>
</dbReference>
<sequence length="781" mass="87872">MRRKLSVKLQLVYIALFFLIILTTVVLNYASSEKQLKTQVVSSNQNVLSQISKRVDSTLQEIDLTVLNFLRVGNAYSFFDNPASDSPEYLLEVSQLQDRLGSVLASNFDMKTVLLYSARSGKLVSPSSYSSLEQFEGMGWIRGFLDGPKADKWSAFPSPENGGAAVRDFLMIRYYPFTASPRAASGVVIAQINEKSISDMFGDLQFGDSYNVFLVDREGTILSHKDPSMIHRSIRDQSYSREVLERAGGGFVEERTSNGRNLIFYQHSSYSDWTLVYVVSQKQLDKLSLAARNLLIGLACLMALIAIAATIFVNRRWFKPMEHFVVKLEELALRHYRDSGDGQAPRPGVISYVDLQSRIQQVFTGYSSAEKQLHESLPALKLQIMFDMLNGSRTRFEAAEPLLKHVGVELYPKHYIALTMEFDNSPETRQTGDLHLYLYGLCNVAEETLQTMDEALKGAAVQINDSQSVMILSFGEREEDDYDDIAKRFGSRLKEYIKINFKRTICIGIGTRYEDFRDIRTSYLESATFLSCKMLTGPDSLLTSGVAGDWNSRALMEVLETVDLLVSAVKQADANEAERLSGQLLANATGCNLSKDMLIQLYLQVVLEALRSAAASGLDEPFLAERDTLLARFRQCETAREMNDIVRDLVLRVISAWSEKRSSRKKTQELVEAIKAYIKLHYAQSGISVNFLADLFGISPNYLSRLFKEHTGGNFVDYLIEERMRAAGGLLLDTPLKLNDIAEQVGYTNFSSFLRNFKKVYGMTPTEYRQWNGGAGRSSAE</sequence>
<gene>
    <name evidence="11" type="ORF">E6C55_04590</name>
</gene>
<dbReference type="GO" id="GO:0043565">
    <property type="term" value="F:sequence-specific DNA binding"/>
    <property type="evidence" value="ECO:0007669"/>
    <property type="project" value="InterPro"/>
</dbReference>
<dbReference type="InterPro" id="IPR009057">
    <property type="entry name" value="Homeodomain-like_sf"/>
</dbReference>
<protein>
    <submittedName>
        <fullName evidence="11">Helix-turn-helix domain-containing protein</fullName>
    </submittedName>
</protein>
<dbReference type="PANTHER" id="PTHR43280">
    <property type="entry name" value="ARAC-FAMILY TRANSCRIPTIONAL REGULATOR"/>
    <property type="match status" value="1"/>
</dbReference>
<feature type="transmembrane region" description="Helical" evidence="9">
    <location>
        <begin position="12"/>
        <end position="30"/>
    </location>
</feature>
<keyword evidence="12" id="KW-1185">Reference proteome</keyword>
<evidence type="ECO:0000256" key="9">
    <source>
        <dbReference type="SAM" id="Phobius"/>
    </source>
</evidence>
<keyword evidence="3 9" id="KW-0812">Transmembrane</keyword>
<dbReference type="GO" id="GO:0005886">
    <property type="term" value="C:plasma membrane"/>
    <property type="evidence" value="ECO:0007669"/>
    <property type="project" value="UniProtKB-SubCell"/>
</dbReference>
<dbReference type="Proteomes" id="UP000310636">
    <property type="component" value="Unassembled WGS sequence"/>
</dbReference>
<dbReference type="SMART" id="SM00342">
    <property type="entry name" value="HTH_ARAC"/>
    <property type="match status" value="1"/>
</dbReference>
<feature type="domain" description="HTH araC/xylS-type" evidence="10">
    <location>
        <begin position="672"/>
        <end position="771"/>
    </location>
</feature>
<evidence type="ECO:0000259" key="10">
    <source>
        <dbReference type="PROSITE" id="PS01124"/>
    </source>
</evidence>
<dbReference type="Pfam" id="PF12833">
    <property type="entry name" value="HTH_18"/>
    <property type="match status" value="1"/>
</dbReference>
<dbReference type="EMBL" id="SSOB01000004">
    <property type="protein sequence ID" value="THF83445.1"/>
    <property type="molecule type" value="Genomic_DNA"/>
</dbReference>
<evidence type="ECO:0000256" key="6">
    <source>
        <dbReference type="ARBA" id="ARBA00023125"/>
    </source>
</evidence>